<keyword evidence="2" id="KW-1185">Reference proteome</keyword>
<name>A0A4Y7KEU9_PAPSO</name>
<dbReference type="AlphaFoldDB" id="A0A4Y7KEU9"/>
<organism evidence="1 2">
    <name type="scientific">Papaver somniferum</name>
    <name type="common">Opium poppy</name>
    <dbReference type="NCBI Taxonomy" id="3469"/>
    <lineage>
        <taxon>Eukaryota</taxon>
        <taxon>Viridiplantae</taxon>
        <taxon>Streptophyta</taxon>
        <taxon>Embryophyta</taxon>
        <taxon>Tracheophyta</taxon>
        <taxon>Spermatophyta</taxon>
        <taxon>Magnoliopsida</taxon>
        <taxon>Ranunculales</taxon>
        <taxon>Papaveraceae</taxon>
        <taxon>Papaveroideae</taxon>
        <taxon>Papaver</taxon>
    </lineage>
</organism>
<gene>
    <name evidence="1" type="ORF">C5167_035037</name>
</gene>
<dbReference type="EMBL" id="CM010721">
    <property type="protein sequence ID" value="RZC71893.1"/>
    <property type="molecule type" value="Genomic_DNA"/>
</dbReference>
<evidence type="ECO:0000313" key="2">
    <source>
        <dbReference type="Proteomes" id="UP000316621"/>
    </source>
</evidence>
<evidence type="ECO:0000313" key="1">
    <source>
        <dbReference type="EMBL" id="RZC71893.1"/>
    </source>
</evidence>
<reference evidence="1 2" key="1">
    <citation type="journal article" date="2018" name="Science">
        <title>The opium poppy genome and morphinan production.</title>
        <authorList>
            <person name="Guo L."/>
            <person name="Winzer T."/>
            <person name="Yang X."/>
            <person name="Li Y."/>
            <person name="Ning Z."/>
            <person name="He Z."/>
            <person name="Teodor R."/>
            <person name="Lu Y."/>
            <person name="Bowser T.A."/>
            <person name="Graham I.A."/>
            <person name="Ye K."/>
        </authorList>
    </citation>
    <scope>NUCLEOTIDE SEQUENCE [LARGE SCALE GENOMIC DNA]</scope>
    <source>
        <strain evidence="2">cv. HN1</strain>
        <tissue evidence="1">Leaves</tissue>
    </source>
</reference>
<dbReference type="Gramene" id="RZC71893">
    <property type="protein sequence ID" value="RZC71893"/>
    <property type="gene ID" value="C5167_035037"/>
</dbReference>
<sequence length="106" mass="12255">MKWLLTSEFLICSTVEKGGDRGFPYSKMFGYHLAPEINHQFEVGSYRLDNDLMHQQFALVYVLPTRMEKRIQDEIQELNPLIANSGGTLRMSELPFVLLQFLQATT</sequence>
<dbReference type="Proteomes" id="UP000316621">
    <property type="component" value="Chromosome 7"/>
</dbReference>
<accession>A0A4Y7KEU9</accession>
<protein>
    <submittedName>
        <fullName evidence="1">Uncharacterized protein</fullName>
    </submittedName>
</protein>
<proteinExistence type="predicted"/>